<evidence type="ECO:0000256" key="2">
    <source>
        <dbReference type="ARBA" id="ARBA00004496"/>
    </source>
</evidence>
<keyword evidence="4 8" id="KW-0031">Aminopeptidase</keyword>
<name>A0ABS6HQ24_MYCGD</name>
<dbReference type="InterPro" id="IPR029058">
    <property type="entry name" value="AB_hydrolase_fold"/>
</dbReference>
<dbReference type="PRINTS" id="PR00793">
    <property type="entry name" value="PROAMNOPTASE"/>
</dbReference>
<comment type="caution">
    <text evidence="11">The sequence shown here is derived from an EMBL/GenBank/DDBJ whole genome shotgun (WGS) entry which is preliminary data.</text>
</comment>
<sequence>MAGEAVSDAAVNGEGLLDVGDGNRIYWESRGNPDGRPVLIVHGGPGSGRSRNAHKSFDLERCHVVSFDQRGCGDSVPSAADPTTDMRHNTTHHLLSDMELLREHLGVNRWLLYGGSWASTLILAYAERHPERASGIILIGVTMTRPQEIDWLYHGLRLLLPVEWERFRAGVPAADRDGNLVEAYRRLMEHPDPVVRERAAQNWCAWEDAVIAHESLGAPGQYSTKPGSAMLAFVRICTHYFAHHAWLDERQLLAGAHRLAGIPGVLIHGRLDLSAPLRTAWELAQVWPDAELKIIDDSGHTGSPAMAEAIRAAVEKLCGTYPK</sequence>
<dbReference type="InterPro" id="IPR005944">
    <property type="entry name" value="Pro_iminopeptidase"/>
</dbReference>
<dbReference type="Pfam" id="PF00561">
    <property type="entry name" value="Abhydrolase_1"/>
    <property type="match status" value="1"/>
</dbReference>
<evidence type="ECO:0000256" key="5">
    <source>
        <dbReference type="ARBA" id="ARBA00022490"/>
    </source>
</evidence>
<dbReference type="SUPFAM" id="SSF53474">
    <property type="entry name" value="alpha/beta-Hydrolases"/>
    <property type="match status" value="1"/>
</dbReference>
<evidence type="ECO:0000256" key="8">
    <source>
        <dbReference type="PIRNR" id="PIRNR006431"/>
    </source>
</evidence>
<evidence type="ECO:0000256" key="9">
    <source>
        <dbReference type="RuleBase" id="RU003421"/>
    </source>
</evidence>
<evidence type="ECO:0000313" key="12">
    <source>
        <dbReference type="Proteomes" id="UP000696413"/>
    </source>
</evidence>
<dbReference type="PANTHER" id="PTHR43722:SF1">
    <property type="entry name" value="PROLINE IMINOPEPTIDASE"/>
    <property type="match status" value="1"/>
</dbReference>
<comment type="similarity">
    <text evidence="3 8 9">Belongs to the peptidase S33 family.</text>
</comment>
<dbReference type="PIRSF" id="PIRSF006431">
    <property type="entry name" value="Pept_S33"/>
    <property type="match status" value="1"/>
</dbReference>
<evidence type="ECO:0000256" key="1">
    <source>
        <dbReference type="ARBA" id="ARBA00001585"/>
    </source>
</evidence>
<dbReference type="PANTHER" id="PTHR43722">
    <property type="entry name" value="PROLINE IMINOPEPTIDASE"/>
    <property type="match status" value="1"/>
</dbReference>
<comment type="catalytic activity">
    <reaction evidence="1 8 9">
        <text>Release of N-terminal proline from a peptide.</text>
        <dbReference type="EC" id="3.4.11.5"/>
    </reaction>
</comment>
<keyword evidence="5 8" id="KW-0963">Cytoplasm</keyword>
<dbReference type="InterPro" id="IPR000073">
    <property type="entry name" value="AB_hydrolase_1"/>
</dbReference>
<keyword evidence="7 8" id="KW-0378">Hydrolase</keyword>
<dbReference type="Proteomes" id="UP000696413">
    <property type="component" value="Unassembled WGS sequence"/>
</dbReference>
<protein>
    <recommendedName>
        <fullName evidence="8 9">Proline iminopeptidase</fullName>
        <shortName evidence="8">PIP</shortName>
        <ecNumber evidence="8 9">3.4.11.5</ecNumber>
    </recommendedName>
    <alternativeName>
        <fullName evidence="8">Prolyl aminopeptidase</fullName>
    </alternativeName>
</protein>
<accession>A0ABS6HQ24</accession>
<dbReference type="InterPro" id="IPR002410">
    <property type="entry name" value="Peptidase_S33"/>
</dbReference>
<organism evidence="11 12">
    <name type="scientific">Mycolicibacterium goodii</name>
    <name type="common">Mycobacterium goodii</name>
    <dbReference type="NCBI Taxonomy" id="134601"/>
    <lineage>
        <taxon>Bacteria</taxon>
        <taxon>Bacillati</taxon>
        <taxon>Actinomycetota</taxon>
        <taxon>Actinomycetes</taxon>
        <taxon>Mycobacteriales</taxon>
        <taxon>Mycobacteriaceae</taxon>
        <taxon>Mycolicibacterium</taxon>
    </lineage>
</organism>
<comment type="subcellular location">
    <subcellularLocation>
        <location evidence="2 8">Cytoplasm</location>
    </subcellularLocation>
</comment>
<feature type="domain" description="AB hydrolase-1" evidence="10">
    <location>
        <begin position="37"/>
        <end position="301"/>
    </location>
</feature>
<keyword evidence="6 8" id="KW-0645">Protease</keyword>
<dbReference type="RefSeq" id="WP_073676012.1">
    <property type="nucleotide sequence ID" value="NZ_JAHBOL010000034.1"/>
</dbReference>
<evidence type="ECO:0000256" key="3">
    <source>
        <dbReference type="ARBA" id="ARBA00010088"/>
    </source>
</evidence>
<dbReference type="GO" id="GO:0004177">
    <property type="term" value="F:aminopeptidase activity"/>
    <property type="evidence" value="ECO:0007669"/>
    <property type="project" value="UniProtKB-KW"/>
</dbReference>
<gene>
    <name evidence="11" type="primary">pip</name>
    <name evidence="11" type="ORF">KL859_18185</name>
</gene>
<dbReference type="EC" id="3.4.11.5" evidence="8 9"/>
<evidence type="ECO:0000256" key="7">
    <source>
        <dbReference type="ARBA" id="ARBA00022801"/>
    </source>
</evidence>
<keyword evidence="12" id="KW-1185">Reference proteome</keyword>
<evidence type="ECO:0000256" key="6">
    <source>
        <dbReference type="ARBA" id="ARBA00022670"/>
    </source>
</evidence>
<evidence type="ECO:0000256" key="4">
    <source>
        <dbReference type="ARBA" id="ARBA00022438"/>
    </source>
</evidence>
<evidence type="ECO:0000313" key="11">
    <source>
        <dbReference type="EMBL" id="MBU8824788.1"/>
    </source>
</evidence>
<dbReference type="EMBL" id="JAHBOM010000013">
    <property type="protein sequence ID" value="MBU8824788.1"/>
    <property type="molecule type" value="Genomic_DNA"/>
</dbReference>
<dbReference type="NCBIfam" id="TIGR01249">
    <property type="entry name" value="pro_imino_pep_1"/>
    <property type="match status" value="1"/>
</dbReference>
<evidence type="ECO:0000259" key="10">
    <source>
        <dbReference type="Pfam" id="PF00561"/>
    </source>
</evidence>
<dbReference type="Gene3D" id="3.40.50.1820">
    <property type="entry name" value="alpha/beta hydrolase"/>
    <property type="match status" value="1"/>
</dbReference>
<proteinExistence type="inferred from homology"/>
<reference evidence="11 12" key="1">
    <citation type="submission" date="2021-05" db="EMBL/GenBank/DDBJ databases">
        <title>Draft Genome Sequences of Clinical Respiratory Isolates of Mycobacterium goodii Recovered in Ireland.</title>
        <authorList>
            <person name="Flanagan P.R."/>
            <person name="Mok S."/>
            <person name="Roycroft E."/>
            <person name="Rogers T.R."/>
            <person name="Fitzgibbon M."/>
        </authorList>
    </citation>
    <scope>NUCLEOTIDE SEQUENCE [LARGE SCALE GENOMIC DNA]</scope>
    <source>
        <strain evidence="11 12">14IE55</strain>
    </source>
</reference>